<name>A0A3E0J577_9BACI</name>
<evidence type="ECO:0000313" key="1">
    <source>
        <dbReference type="EMBL" id="REJ08155.1"/>
    </source>
</evidence>
<dbReference type="Proteomes" id="UP000256305">
    <property type="component" value="Unassembled WGS sequence"/>
</dbReference>
<proteinExistence type="predicted"/>
<dbReference type="PANTHER" id="PTHR10285">
    <property type="entry name" value="URIDINE KINASE"/>
    <property type="match status" value="1"/>
</dbReference>
<reference evidence="1 2" key="1">
    <citation type="submission" date="2018-08" db="EMBL/GenBank/DDBJ databases">
        <title>Genome sequence of Halobacillus trueperi KCTC 3686.</title>
        <authorList>
            <person name="Cho K.H."/>
            <person name="Kwak M.-J."/>
            <person name="Kim B.-Y."/>
            <person name="Chun J."/>
        </authorList>
    </citation>
    <scope>NUCLEOTIDE SEQUENCE [LARGE SCALE GENOMIC DNA]</scope>
    <source>
        <strain evidence="1 2">KCTC 3686</strain>
    </source>
</reference>
<dbReference type="AlphaFoldDB" id="A0A3E0J577"/>
<keyword evidence="2" id="KW-1185">Reference proteome</keyword>
<evidence type="ECO:0008006" key="3">
    <source>
        <dbReference type="Google" id="ProtNLM"/>
    </source>
</evidence>
<organism evidence="1 2">
    <name type="scientific">Halobacillus trueperi</name>
    <dbReference type="NCBI Taxonomy" id="156205"/>
    <lineage>
        <taxon>Bacteria</taxon>
        <taxon>Bacillati</taxon>
        <taxon>Bacillota</taxon>
        <taxon>Bacilli</taxon>
        <taxon>Bacillales</taxon>
        <taxon>Bacillaceae</taxon>
        <taxon>Halobacillus</taxon>
    </lineage>
</organism>
<dbReference type="RefSeq" id="WP_115824276.1">
    <property type="nucleotide sequence ID" value="NZ_QUAE01000013.1"/>
</dbReference>
<comment type="caution">
    <text evidence="1">The sequence shown here is derived from an EMBL/GenBank/DDBJ whole genome shotgun (WGS) entry which is preliminary data.</text>
</comment>
<dbReference type="SUPFAM" id="SSF52540">
    <property type="entry name" value="P-loop containing nucleoside triphosphate hydrolases"/>
    <property type="match status" value="1"/>
</dbReference>
<sequence length="173" mass="21067">MVVEEIIRRIPLLNEGERFVLGIDGLSRSGKTTLTEKIKKELQKKSIPVVTYHIDDYVVEREKRYHTGYEPWYEYYFLQWDVKALKKDLFETLEKESTLVIMEGVFLQRKEWRSFFDFMVYVQCSRELRFSRESEETRKKIDKFKERYWKAEDYYIATVEPERQADFIVKSSL</sequence>
<dbReference type="Gene3D" id="3.40.50.300">
    <property type="entry name" value="P-loop containing nucleotide triphosphate hydrolases"/>
    <property type="match status" value="2"/>
</dbReference>
<gene>
    <name evidence="1" type="ORF">DYE48_14690</name>
</gene>
<dbReference type="EMBL" id="QUAE01000013">
    <property type="protein sequence ID" value="REJ08155.1"/>
    <property type="molecule type" value="Genomic_DNA"/>
</dbReference>
<evidence type="ECO:0000313" key="2">
    <source>
        <dbReference type="Proteomes" id="UP000256305"/>
    </source>
</evidence>
<dbReference type="InterPro" id="IPR027417">
    <property type="entry name" value="P-loop_NTPase"/>
</dbReference>
<protein>
    <recommendedName>
        <fullName evidence="3">Uridine kinase</fullName>
    </recommendedName>
</protein>
<dbReference type="Pfam" id="PF13238">
    <property type="entry name" value="AAA_18"/>
    <property type="match status" value="1"/>
</dbReference>
<accession>A0A3E0J577</accession>